<proteinExistence type="predicted"/>
<organism evidence="2 3">
    <name type="scientific">Hermanssonia centrifuga</name>
    <dbReference type="NCBI Taxonomy" id="98765"/>
    <lineage>
        <taxon>Eukaryota</taxon>
        <taxon>Fungi</taxon>
        <taxon>Dikarya</taxon>
        <taxon>Basidiomycota</taxon>
        <taxon>Agaricomycotina</taxon>
        <taxon>Agaricomycetes</taxon>
        <taxon>Polyporales</taxon>
        <taxon>Meruliaceae</taxon>
        <taxon>Hermanssonia</taxon>
    </lineage>
</organism>
<feature type="compositionally biased region" description="Acidic residues" evidence="1">
    <location>
        <begin position="35"/>
        <end position="51"/>
    </location>
</feature>
<reference evidence="2 3" key="1">
    <citation type="submission" date="2019-02" db="EMBL/GenBank/DDBJ databases">
        <title>Genome sequencing of the rare red list fungi Phlebia centrifuga.</title>
        <authorList>
            <person name="Buettner E."/>
            <person name="Kellner H."/>
        </authorList>
    </citation>
    <scope>NUCLEOTIDE SEQUENCE [LARGE SCALE GENOMIC DNA]</scope>
    <source>
        <strain evidence="2 3">DSM 108282</strain>
    </source>
</reference>
<evidence type="ECO:0000313" key="3">
    <source>
        <dbReference type="Proteomes" id="UP000309038"/>
    </source>
</evidence>
<name>A0A4S4K5Q0_9APHY</name>
<sequence>MLLEEHDCIVDTTGLATPSPSADLILGDTSWWDDPTWDSEDEDEDEDEDEASDRAEHTKGVVTGGDVQVPGNPHPDDDMNSEEDNDDVNSGSNDDLHPEGFNDEFVCNTREDYESTDSDYFIDSEQALADEEMDMRSRPVEK</sequence>
<feature type="compositionally biased region" description="Acidic residues" evidence="1">
    <location>
        <begin position="78"/>
        <end position="87"/>
    </location>
</feature>
<dbReference type="EMBL" id="SGPJ01000795">
    <property type="protein sequence ID" value="THG93054.1"/>
    <property type="molecule type" value="Genomic_DNA"/>
</dbReference>
<feature type="region of interest" description="Disordered" evidence="1">
    <location>
        <begin position="1"/>
        <end position="105"/>
    </location>
</feature>
<evidence type="ECO:0000313" key="2">
    <source>
        <dbReference type="EMBL" id="THG93054.1"/>
    </source>
</evidence>
<comment type="caution">
    <text evidence="2">The sequence shown here is derived from an EMBL/GenBank/DDBJ whole genome shotgun (WGS) entry which is preliminary data.</text>
</comment>
<evidence type="ECO:0000256" key="1">
    <source>
        <dbReference type="SAM" id="MobiDB-lite"/>
    </source>
</evidence>
<gene>
    <name evidence="2" type="ORF">EW026_g8070</name>
</gene>
<protein>
    <submittedName>
        <fullName evidence="2">Uncharacterized protein</fullName>
    </submittedName>
</protein>
<dbReference type="Proteomes" id="UP000309038">
    <property type="component" value="Unassembled WGS sequence"/>
</dbReference>
<keyword evidence="3" id="KW-1185">Reference proteome</keyword>
<dbReference type="AlphaFoldDB" id="A0A4S4K5Q0"/>
<accession>A0A4S4K5Q0</accession>